<comment type="caution">
    <text evidence="1">The sequence shown here is derived from an EMBL/GenBank/DDBJ whole genome shotgun (WGS) entry which is preliminary data.</text>
</comment>
<dbReference type="EMBL" id="JAGPXD010000003">
    <property type="protein sequence ID" value="KAH7362546.1"/>
    <property type="molecule type" value="Genomic_DNA"/>
</dbReference>
<reference evidence="1" key="1">
    <citation type="journal article" date="2021" name="Nat. Commun.">
        <title>Genetic determinants of endophytism in the Arabidopsis root mycobiome.</title>
        <authorList>
            <person name="Mesny F."/>
            <person name="Miyauchi S."/>
            <person name="Thiergart T."/>
            <person name="Pickel B."/>
            <person name="Atanasova L."/>
            <person name="Karlsson M."/>
            <person name="Huettel B."/>
            <person name="Barry K.W."/>
            <person name="Haridas S."/>
            <person name="Chen C."/>
            <person name="Bauer D."/>
            <person name="Andreopoulos W."/>
            <person name="Pangilinan J."/>
            <person name="LaButti K."/>
            <person name="Riley R."/>
            <person name="Lipzen A."/>
            <person name="Clum A."/>
            <person name="Drula E."/>
            <person name="Henrissat B."/>
            <person name="Kohler A."/>
            <person name="Grigoriev I.V."/>
            <person name="Martin F.M."/>
            <person name="Hacquard S."/>
        </authorList>
    </citation>
    <scope>NUCLEOTIDE SEQUENCE</scope>
    <source>
        <strain evidence="1">MPI-CAGE-AT-0016</strain>
    </source>
</reference>
<proteinExistence type="predicted"/>
<evidence type="ECO:0000313" key="1">
    <source>
        <dbReference type="EMBL" id="KAH7362546.1"/>
    </source>
</evidence>
<dbReference type="Proteomes" id="UP000813385">
    <property type="component" value="Unassembled WGS sequence"/>
</dbReference>
<accession>A0A8K0X3B4</accession>
<dbReference type="AlphaFoldDB" id="A0A8K0X3B4"/>
<organism evidence="1 2">
    <name type="scientific">Plectosphaerella cucumerina</name>
    <dbReference type="NCBI Taxonomy" id="40658"/>
    <lineage>
        <taxon>Eukaryota</taxon>
        <taxon>Fungi</taxon>
        <taxon>Dikarya</taxon>
        <taxon>Ascomycota</taxon>
        <taxon>Pezizomycotina</taxon>
        <taxon>Sordariomycetes</taxon>
        <taxon>Hypocreomycetidae</taxon>
        <taxon>Glomerellales</taxon>
        <taxon>Plectosphaerellaceae</taxon>
        <taxon>Plectosphaerella</taxon>
    </lineage>
</organism>
<evidence type="ECO:0000313" key="2">
    <source>
        <dbReference type="Proteomes" id="UP000813385"/>
    </source>
</evidence>
<protein>
    <submittedName>
        <fullName evidence="1">Uncharacterized protein</fullName>
    </submittedName>
</protein>
<gene>
    <name evidence="1" type="ORF">B0T11DRAFT_281012</name>
</gene>
<keyword evidence="2" id="KW-1185">Reference proteome</keyword>
<sequence length="106" mass="11683">MPLSTTVGGLSALGMPLKLAYALGGGDTEVLPRSSTTVSMPKRPSGWCGGRYCWCSRRKELLLMVEVNWGRWAVPEPRRAADESASSAISTRLGSRSWWLRLREES</sequence>
<name>A0A8K0X3B4_9PEZI</name>